<reference evidence="2" key="1">
    <citation type="submission" date="2012-05" db="EMBL/GenBank/DDBJ databases">
        <authorList>
            <person name="Krishnakumar V."/>
            <person name="Cheung F."/>
            <person name="Xiao Y."/>
            <person name="Chan A."/>
            <person name="Moskal W.A."/>
            <person name="Town C.D."/>
        </authorList>
    </citation>
    <scope>NUCLEOTIDE SEQUENCE</scope>
</reference>
<protein>
    <submittedName>
        <fullName evidence="2">Uncharacterized protein</fullName>
    </submittedName>
</protein>
<evidence type="ECO:0000313" key="2">
    <source>
        <dbReference type="EMBL" id="AFK41375.1"/>
    </source>
</evidence>
<name>I3SM83_LOTJA</name>
<dbReference type="AlphaFoldDB" id="I3SM83"/>
<accession>I3SM83</accession>
<sequence>MVSNNSSGSMSGLNIASQAPYKDSDALPATTKSFASSFAPIQSIVQMNGLSSSPNPAITGWQKYGPNRFS</sequence>
<feature type="region of interest" description="Disordered" evidence="1">
    <location>
        <begin position="49"/>
        <end position="70"/>
    </location>
</feature>
<evidence type="ECO:0000256" key="1">
    <source>
        <dbReference type="SAM" id="MobiDB-lite"/>
    </source>
</evidence>
<organism evidence="2">
    <name type="scientific">Lotus japonicus</name>
    <name type="common">Lotus corniculatus var. japonicus</name>
    <dbReference type="NCBI Taxonomy" id="34305"/>
    <lineage>
        <taxon>Eukaryota</taxon>
        <taxon>Viridiplantae</taxon>
        <taxon>Streptophyta</taxon>
        <taxon>Embryophyta</taxon>
        <taxon>Tracheophyta</taxon>
        <taxon>Spermatophyta</taxon>
        <taxon>Magnoliopsida</taxon>
        <taxon>eudicotyledons</taxon>
        <taxon>Gunneridae</taxon>
        <taxon>Pentapetalae</taxon>
        <taxon>rosids</taxon>
        <taxon>fabids</taxon>
        <taxon>Fabales</taxon>
        <taxon>Fabaceae</taxon>
        <taxon>Papilionoideae</taxon>
        <taxon>50 kb inversion clade</taxon>
        <taxon>NPAAA clade</taxon>
        <taxon>Hologalegina</taxon>
        <taxon>robinioid clade</taxon>
        <taxon>Loteae</taxon>
        <taxon>Lotus</taxon>
    </lineage>
</organism>
<dbReference type="EMBL" id="BT141581">
    <property type="protein sequence ID" value="AFK41375.1"/>
    <property type="molecule type" value="mRNA"/>
</dbReference>
<proteinExistence type="evidence at transcript level"/>